<keyword evidence="2" id="KW-0067">ATP-binding</keyword>
<sequence length="328" mass="37133">MPRKQSSYYGHRNAKYHNKVTQKDPQTTSVPFGHETPNIENQNPFANTHTTLSQKNPETSSLPFGSQAPNVQNQNLFANTQSTLSACNAAMLDFSAQTVLPIEGGDAVVEHIISQHDESATMEITEQMYGFVQQPHLFSNEAKWNVGPSFSLDNCKSFLQSRITWQEKQTRQKRKKNSSLDEGPSTQVRKQCTKKDTQHRRQSSVDVTCHTELWNPETNNEGPCTQMQSQRRRQTSRNVTCHTHSDNIQTTNEEIGEGLIHFLDAHNELVQTLRTARDFCNQAEIPDFKLRLYNAGRTRGYELPTSDNVAAIVFDSGPTTESDYDVII</sequence>
<dbReference type="Proteomes" id="UP000245207">
    <property type="component" value="Unassembled WGS sequence"/>
</dbReference>
<evidence type="ECO:0000313" key="2">
    <source>
        <dbReference type="EMBL" id="PWA41197.1"/>
    </source>
</evidence>
<dbReference type="AlphaFoldDB" id="A0A2U1KWS3"/>
<keyword evidence="3" id="KW-1185">Reference proteome</keyword>
<accession>A0A2U1KWS3</accession>
<organism evidence="2 3">
    <name type="scientific">Artemisia annua</name>
    <name type="common">Sweet wormwood</name>
    <dbReference type="NCBI Taxonomy" id="35608"/>
    <lineage>
        <taxon>Eukaryota</taxon>
        <taxon>Viridiplantae</taxon>
        <taxon>Streptophyta</taxon>
        <taxon>Embryophyta</taxon>
        <taxon>Tracheophyta</taxon>
        <taxon>Spermatophyta</taxon>
        <taxon>Magnoliopsida</taxon>
        <taxon>eudicotyledons</taxon>
        <taxon>Gunneridae</taxon>
        <taxon>Pentapetalae</taxon>
        <taxon>asterids</taxon>
        <taxon>campanulids</taxon>
        <taxon>Asterales</taxon>
        <taxon>Asteraceae</taxon>
        <taxon>Asteroideae</taxon>
        <taxon>Anthemideae</taxon>
        <taxon>Artemisiinae</taxon>
        <taxon>Artemisia</taxon>
    </lineage>
</organism>
<feature type="region of interest" description="Disordered" evidence="1">
    <location>
        <begin position="1"/>
        <end position="67"/>
    </location>
</feature>
<dbReference type="PANTHER" id="PTHR45786:SF74">
    <property type="entry name" value="ATP-DEPENDENT DNA HELICASE"/>
    <property type="match status" value="1"/>
</dbReference>
<name>A0A2U1KWS3_ARTAN</name>
<dbReference type="GO" id="GO:0004386">
    <property type="term" value="F:helicase activity"/>
    <property type="evidence" value="ECO:0007669"/>
    <property type="project" value="UniProtKB-KW"/>
</dbReference>
<dbReference type="EMBL" id="PKPP01013237">
    <property type="protein sequence ID" value="PWA41197.1"/>
    <property type="molecule type" value="Genomic_DNA"/>
</dbReference>
<comment type="caution">
    <text evidence="2">The sequence shown here is derived from an EMBL/GenBank/DDBJ whole genome shotgun (WGS) entry which is preliminary data.</text>
</comment>
<dbReference type="OrthoDB" id="3366231at2759"/>
<feature type="region of interest" description="Disordered" evidence="1">
    <location>
        <begin position="166"/>
        <end position="242"/>
    </location>
</feature>
<gene>
    <name evidence="2" type="ORF">CTI12_AA555970</name>
</gene>
<evidence type="ECO:0000256" key="1">
    <source>
        <dbReference type="SAM" id="MobiDB-lite"/>
    </source>
</evidence>
<keyword evidence="2" id="KW-0347">Helicase</keyword>
<keyword evidence="2" id="KW-0378">Hydrolase</keyword>
<feature type="compositionally biased region" description="Polar residues" evidence="1">
    <location>
        <begin position="38"/>
        <end position="67"/>
    </location>
</feature>
<proteinExistence type="predicted"/>
<reference evidence="2 3" key="1">
    <citation type="journal article" date="2018" name="Mol. Plant">
        <title>The genome of Artemisia annua provides insight into the evolution of Asteraceae family and artemisinin biosynthesis.</title>
        <authorList>
            <person name="Shen Q."/>
            <person name="Zhang L."/>
            <person name="Liao Z."/>
            <person name="Wang S."/>
            <person name="Yan T."/>
            <person name="Shi P."/>
            <person name="Liu M."/>
            <person name="Fu X."/>
            <person name="Pan Q."/>
            <person name="Wang Y."/>
            <person name="Lv Z."/>
            <person name="Lu X."/>
            <person name="Zhang F."/>
            <person name="Jiang W."/>
            <person name="Ma Y."/>
            <person name="Chen M."/>
            <person name="Hao X."/>
            <person name="Li L."/>
            <person name="Tang Y."/>
            <person name="Lv G."/>
            <person name="Zhou Y."/>
            <person name="Sun X."/>
            <person name="Brodelius P.E."/>
            <person name="Rose J.K.C."/>
            <person name="Tang K."/>
        </authorList>
    </citation>
    <scope>NUCLEOTIDE SEQUENCE [LARGE SCALE GENOMIC DNA]</scope>
    <source>
        <strain evidence="3">cv. Huhao1</strain>
        <tissue evidence="2">Leaf</tissue>
    </source>
</reference>
<evidence type="ECO:0000313" key="3">
    <source>
        <dbReference type="Proteomes" id="UP000245207"/>
    </source>
</evidence>
<protein>
    <submittedName>
        <fullName evidence="2">Helitron helicase-like domain-containing protein</fullName>
    </submittedName>
</protein>
<dbReference type="PANTHER" id="PTHR45786">
    <property type="entry name" value="DNA BINDING PROTEIN-LIKE"/>
    <property type="match status" value="1"/>
</dbReference>
<keyword evidence="2" id="KW-0547">Nucleotide-binding</keyword>